<reference evidence="2 3" key="1">
    <citation type="submission" date="2018-01" db="EMBL/GenBank/DDBJ databases">
        <authorList>
            <person name="Gaut B.S."/>
            <person name="Morton B.R."/>
            <person name="Clegg M.T."/>
            <person name="Duvall M.R."/>
        </authorList>
    </citation>
    <scope>NUCLEOTIDE SEQUENCE [LARGE SCALE GENOMIC DNA]</scope>
    <source>
        <strain evidence="2">Cupriavidus taiwanensis LMG 19425</strain>
    </source>
</reference>
<feature type="region of interest" description="Disordered" evidence="1">
    <location>
        <begin position="1"/>
        <end position="43"/>
    </location>
</feature>
<sequence length="243" mass="26332">MAGRGRPRPGHARADRRARGKPPQGQGAGLLPLPGPPARDPARALDRLQRHHVRARRHAARRTRAVDHGRVAHQWLRLLRLGPCPALRTAGQAQRRDPPGLRRSLQRRHLRARTRHRQALGGTDRAAGRSHRRTAQAAARGRFERWGDPGPDPLDCHLCVGEPVDAESWGAGVSAGAGGGRLTKATIPRIPLSRKRERGGGEGRSFNEVKRVGTPAPALSPGPSPASGRGEQTAAHRKPDARF</sequence>
<dbReference type="AlphaFoldDB" id="A0A375IFJ9"/>
<feature type="compositionally biased region" description="Basic and acidic residues" evidence="1">
    <location>
        <begin position="198"/>
        <end position="211"/>
    </location>
</feature>
<feature type="compositionally biased region" description="Basic residues" evidence="1">
    <location>
        <begin position="1"/>
        <end position="11"/>
    </location>
</feature>
<proteinExistence type="predicted"/>
<feature type="compositionally biased region" description="Low complexity" evidence="1">
    <location>
        <begin position="22"/>
        <end position="32"/>
    </location>
</feature>
<evidence type="ECO:0000256" key="1">
    <source>
        <dbReference type="SAM" id="MobiDB-lite"/>
    </source>
</evidence>
<dbReference type="Proteomes" id="UP000255505">
    <property type="component" value="Chromosome I"/>
</dbReference>
<dbReference type="EMBL" id="LT991976">
    <property type="protein sequence ID" value="SPK72339.1"/>
    <property type="molecule type" value="Genomic_DNA"/>
</dbReference>
<gene>
    <name evidence="2" type="ORF">CT19425_70039</name>
</gene>
<feature type="region of interest" description="Disordered" evidence="1">
    <location>
        <begin position="175"/>
        <end position="243"/>
    </location>
</feature>
<feature type="region of interest" description="Disordered" evidence="1">
    <location>
        <begin position="109"/>
        <end position="148"/>
    </location>
</feature>
<organism evidence="2 3">
    <name type="scientific">Cupriavidus taiwanensis</name>
    <dbReference type="NCBI Taxonomy" id="164546"/>
    <lineage>
        <taxon>Bacteria</taxon>
        <taxon>Pseudomonadati</taxon>
        <taxon>Pseudomonadota</taxon>
        <taxon>Betaproteobacteria</taxon>
        <taxon>Burkholderiales</taxon>
        <taxon>Burkholderiaceae</taxon>
        <taxon>Cupriavidus</taxon>
    </lineage>
</organism>
<accession>A0A375IFJ9</accession>
<protein>
    <submittedName>
        <fullName evidence="2">Uncharacterized protein</fullName>
    </submittedName>
</protein>
<name>A0A375IFJ9_9BURK</name>
<evidence type="ECO:0000313" key="3">
    <source>
        <dbReference type="Proteomes" id="UP000255505"/>
    </source>
</evidence>
<feature type="compositionally biased region" description="Basic residues" evidence="1">
    <location>
        <begin position="109"/>
        <end position="118"/>
    </location>
</feature>
<evidence type="ECO:0000313" key="2">
    <source>
        <dbReference type="EMBL" id="SPK72339.1"/>
    </source>
</evidence>